<protein>
    <submittedName>
        <fullName evidence="1">Uncharacterized protein</fullName>
    </submittedName>
</protein>
<dbReference type="Proteomes" id="UP000593737">
    <property type="component" value="Chromosome"/>
</dbReference>
<evidence type="ECO:0000313" key="2">
    <source>
        <dbReference type="Proteomes" id="UP000593737"/>
    </source>
</evidence>
<dbReference type="EMBL" id="CP047423">
    <property type="protein sequence ID" value="QPD05691.1"/>
    <property type="molecule type" value="Genomic_DNA"/>
</dbReference>
<dbReference type="KEGG" id="nkf:Nkreftii_003465"/>
<reference evidence="1 2" key="1">
    <citation type="journal article" date="2020" name="ISME J.">
        <title>Enrichment and physiological characterization of a novel comammox Nitrospira indicates ammonium inhibition of complete nitrification.</title>
        <authorList>
            <person name="Sakoula D."/>
            <person name="Koch H."/>
            <person name="Frank J."/>
            <person name="Jetten M.S.M."/>
            <person name="van Kessel M.A.H.J."/>
            <person name="Lucker S."/>
        </authorList>
    </citation>
    <scope>NUCLEOTIDE SEQUENCE [LARGE SCALE GENOMIC DNA]</scope>
    <source>
        <strain evidence="1">Comreactor17</strain>
    </source>
</reference>
<accession>A0A7S8FH97</accession>
<name>A0A7S8FH97_9BACT</name>
<proteinExistence type="predicted"/>
<organism evidence="1 2">
    <name type="scientific">Candidatus Nitrospira kreftii</name>
    <dbReference type="NCBI Taxonomy" id="2652173"/>
    <lineage>
        <taxon>Bacteria</taxon>
        <taxon>Pseudomonadati</taxon>
        <taxon>Nitrospirota</taxon>
        <taxon>Nitrospiria</taxon>
        <taxon>Nitrospirales</taxon>
        <taxon>Nitrospiraceae</taxon>
        <taxon>Nitrospira</taxon>
    </lineage>
</organism>
<sequence>MRGIDFVTNKRGQKTAVLIDLKRHGQLWEDFYDSVVARDRAREPRESLDAVKDRLRRLGKLRG</sequence>
<evidence type="ECO:0000313" key="1">
    <source>
        <dbReference type="EMBL" id="QPD05691.1"/>
    </source>
</evidence>
<gene>
    <name evidence="1" type="ORF">Nkreftii_003465</name>
</gene>
<dbReference type="AlphaFoldDB" id="A0A7S8FH97"/>